<sequence>MSDAAVVVEEQAAVLKTLPDFPLSNQRCASQLQQRLDLLLLAIEALDVGSASKMLASAESLGLQSIFPHALALWRLRCTNPWRRSYNRTLLTLDQAKALTAIAHYQAKPLNVTMRQLLIAERQMRAKQLPVGTNFLLSDYLDQFRSHFSSRMNPRRAKVSVLLASEPAMDDFALGLLNQLLFCTGTIGMERLWISLFDGEVA</sequence>
<reference evidence="1 2" key="1">
    <citation type="submission" date="2020-10" db="EMBL/GenBank/DDBJ databases">
        <authorList>
            <person name="Castelo-Branco R."/>
            <person name="Eusebio N."/>
            <person name="Adriana R."/>
            <person name="Vieira A."/>
            <person name="Brugerolle De Fraissinette N."/>
            <person name="Rezende De Castro R."/>
            <person name="Schneider M.P."/>
            <person name="Vasconcelos V."/>
            <person name="Leao P.N."/>
        </authorList>
    </citation>
    <scope>NUCLEOTIDE SEQUENCE [LARGE SCALE GENOMIC DNA]</scope>
    <source>
        <strain evidence="1 2">LEGE 00031</strain>
    </source>
</reference>
<comment type="caution">
    <text evidence="1">The sequence shown here is derived from an EMBL/GenBank/DDBJ whole genome shotgun (WGS) entry which is preliminary data.</text>
</comment>
<gene>
    <name evidence="1" type="ORF">IQ217_13635</name>
</gene>
<name>A0ABR9VUY7_9SYNC</name>
<proteinExistence type="predicted"/>
<accession>A0ABR9VUY7</accession>
<keyword evidence="2" id="KW-1185">Reference proteome</keyword>
<dbReference type="Proteomes" id="UP000658720">
    <property type="component" value="Unassembled WGS sequence"/>
</dbReference>
<organism evidence="1 2">
    <name type="scientific">Synechocystis salina LEGE 00031</name>
    <dbReference type="NCBI Taxonomy" id="1828736"/>
    <lineage>
        <taxon>Bacteria</taxon>
        <taxon>Bacillati</taxon>
        <taxon>Cyanobacteriota</taxon>
        <taxon>Cyanophyceae</taxon>
        <taxon>Synechococcales</taxon>
        <taxon>Merismopediaceae</taxon>
        <taxon>Synechocystis</taxon>
    </lineage>
</organism>
<evidence type="ECO:0000313" key="2">
    <source>
        <dbReference type="Proteomes" id="UP000658720"/>
    </source>
</evidence>
<evidence type="ECO:0000313" key="1">
    <source>
        <dbReference type="EMBL" id="MBE9254861.1"/>
    </source>
</evidence>
<dbReference type="InterPro" id="IPR021399">
    <property type="entry name" value="DUF3038"/>
</dbReference>
<dbReference type="Pfam" id="PF11237">
    <property type="entry name" value="DUF3038"/>
    <property type="match status" value="1"/>
</dbReference>
<protein>
    <submittedName>
        <fullName evidence="1">DUF3038 domain-containing protein</fullName>
    </submittedName>
</protein>
<dbReference type="EMBL" id="JADEVV010000041">
    <property type="protein sequence ID" value="MBE9254861.1"/>
    <property type="molecule type" value="Genomic_DNA"/>
</dbReference>